<evidence type="ECO:0000313" key="3">
    <source>
        <dbReference type="Proteomes" id="UP000053562"/>
    </source>
</evidence>
<sequence>MGRARKGKKAAPPLSKNTLRALHIIMAIGFISAVPQILTTVMTTWREAEPIEYKYMFRGSEHSLYVDYTYYGLYKVIYDDKHVETWTQRVQNMRSKGSEGIQVGRNSESAGSLSLWTSACQEACRDAIIRRIEAYERVSFISLILLCGIVLSCTIIILCIGWNILFSKSILISMACFMLSFIINGGIGTYWYYETDLSWNLVTKAQQYPFPKCSYCFYIFMITTGVYALCFFFLLMLDLYNKNSQKKSHLDQMTLQNRNAMNAKNLYQPLFDGQANMMMSRSASYTNLMPYGKGAEMGGAPMGAGVMGGGPPVPNFLQFNKTNLNQYGGINHNGFPGFRNMPPGMGMPMPPGMSPAGIPPGVPPGMGPGMTSGMTPEMGPGMTPGMGPGITPGMGSPMQHNLNPNFFPQMPRQYSYSGSPSFQQGLPNFNTFQGQNMPQMSSGMFFPRQYSGIDYENINNPFSVKKPFKF</sequence>
<evidence type="ECO:0000256" key="1">
    <source>
        <dbReference type="SAM" id="Phobius"/>
    </source>
</evidence>
<keyword evidence="1" id="KW-0812">Transmembrane</keyword>
<protein>
    <recommendedName>
        <fullName evidence="4">Claudin-like apicomplexan microneme protein</fullName>
    </recommendedName>
</protein>
<dbReference type="AlphaFoldDB" id="A0A0J9SHK6"/>
<evidence type="ECO:0008006" key="4">
    <source>
        <dbReference type="Google" id="ProtNLM"/>
    </source>
</evidence>
<keyword evidence="1" id="KW-1133">Transmembrane helix</keyword>
<gene>
    <name evidence="2" type="ORF">PVIIG_03322</name>
</gene>
<accession>A0A0J9SHK6</accession>
<proteinExistence type="predicted"/>
<keyword evidence="1" id="KW-0472">Membrane</keyword>
<organism evidence="2 3">
    <name type="scientific">Plasmodium vivax India VII</name>
    <dbReference type="NCBI Taxonomy" id="1077284"/>
    <lineage>
        <taxon>Eukaryota</taxon>
        <taxon>Sar</taxon>
        <taxon>Alveolata</taxon>
        <taxon>Apicomplexa</taxon>
        <taxon>Aconoidasida</taxon>
        <taxon>Haemosporida</taxon>
        <taxon>Plasmodiidae</taxon>
        <taxon>Plasmodium</taxon>
        <taxon>Plasmodium (Plasmodium)</taxon>
    </lineage>
</organism>
<feature type="transmembrane region" description="Helical" evidence="1">
    <location>
        <begin position="140"/>
        <end position="164"/>
    </location>
</feature>
<feature type="transmembrane region" description="Helical" evidence="1">
    <location>
        <begin position="171"/>
        <end position="193"/>
    </location>
</feature>
<dbReference type="EMBL" id="KQ234242">
    <property type="protein sequence ID" value="KMZ81467.1"/>
    <property type="molecule type" value="Genomic_DNA"/>
</dbReference>
<reference evidence="2 3" key="1">
    <citation type="submission" date="2011-08" db="EMBL/GenBank/DDBJ databases">
        <title>The Genome Sequence of Plasmodium vivax India VII.</title>
        <authorList>
            <consortium name="The Broad Institute Genome Sequencing Platform"/>
            <consortium name="The Broad Institute Genome Sequencing Center for Infectious Disease"/>
            <person name="Neafsey D."/>
            <person name="Carlton J."/>
            <person name="Barnwell J."/>
            <person name="Collins W."/>
            <person name="Escalante A."/>
            <person name="Mullikin J."/>
            <person name="Saul A."/>
            <person name="Guigo R."/>
            <person name="Camara F."/>
            <person name="Young S.K."/>
            <person name="Zeng Q."/>
            <person name="Gargeya S."/>
            <person name="Fitzgerald M."/>
            <person name="Haas B."/>
            <person name="Abouelleil A."/>
            <person name="Alvarado L."/>
            <person name="Arachchi H.M."/>
            <person name="Berlin A."/>
            <person name="Brown A."/>
            <person name="Chapman S.B."/>
            <person name="Chen Z."/>
            <person name="Dunbar C."/>
            <person name="Freedman E."/>
            <person name="Gearin G."/>
            <person name="Gellesch M."/>
            <person name="Goldberg J."/>
            <person name="Griggs A."/>
            <person name="Gujja S."/>
            <person name="Heiman D."/>
            <person name="Howarth C."/>
            <person name="Larson L."/>
            <person name="Lui A."/>
            <person name="MacDonald P.J.P."/>
            <person name="Montmayeur A."/>
            <person name="Murphy C."/>
            <person name="Neiman D."/>
            <person name="Pearson M."/>
            <person name="Priest M."/>
            <person name="Roberts A."/>
            <person name="Saif S."/>
            <person name="Shea T."/>
            <person name="Shenoy N."/>
            <person name="Sisk P."/>
            <person name="Stolte C."/>
            <person name="Sykes S."/>
            <person name="Wortman J."/>
            <person name="Nusbaum C."/>
            <person name="Birren B."/>
        </authorList>
    </citation>
    <scope>NUCLEOTIDE SEQUENCE [LARGE SCALE GENOMIC DNA]</scope>
    <source>
        <strain evidence="2 3">India VII</strain>
    </source>
</reference>
<name>A0A0J9SHK6_PLAVI</name>
<dbReference type="OrthoDB" id="330952at2759"/>
<dbReference type="Proteomes" id="UP000053562">
    <property type="component" value="Unassembled WGS sequence"/>
</dbReference>
<feature type="transmembrane region" description="Helical" evidence="1">
    <location>
        <begin position="217"/>
        <end position="237"/>
    </location>
</feature>
<evidence type="ECO:0000313" key="2">
    <source>
        <dbReference type="EMBL" id="KMZ81467.1"/>
    </source>
</evidence>
<feature type="transmembrane region" description="Helical" evidence="1">
    <location>
        <begin position="21"/>
        <end position="45"/>
    </location>
</feature>